<dbReference type="InterPro" id="IPR058647">
    <property type="entry name" value="BSH_CzcB-like"/>
</dbReference>
<dbReference type="PANTHER" id="PTHR30097">
    <property type="entry name" value="CATION EFFLUX SYSTEM PROTEIN CUSB"/>
    <property type="match status" value="1"/>
</dbReference>
<dbReference type="EMBL" id="QFXC01000008">
    <property type="protein sequence ID" value="RDH84130.1"/>
    <property type="molecule type" value="Genomic_DNA"/>
</dbReference>
<accession>A0A370DHW9</accession>
<name>A0A370DHW9_9GAMM</name>
<feature type="domain" description="CzcB-like C-terminal circularly permuted SH3-like" evidence="6">
    <location>
        <begin position="358"/>
        <end position="418"/>
    </location>
</feature>
<feature type="chain" id="PRO_5016935052" evidence="2">
    <location>
        <begin position="29"/>
        <end position="430"/>
    </location>
</feature>
<dbReference type="GO" id="GO:0015679">
    <property type="term" value="P:plasma membrane copper ion transport"/>
    <property type="evidence" value="ECO:0007669"/>
    <property type="project" value="TreeGrafter"/>
</dbReference>
<sequence>MNTFLKRPVIKNSGIQLLTILLMSILLAACDNTNSEQHSSKHNTHGTTSEVEVVKGPHGGRLLTSGDFTLELSIFETGVPPEFRAWASLKDKLLTPDEIDLNITLTRLSNNEEGKIDEIKFITHGDALRGDSVIYEPHSFIVTINATHNGIRHNWQYDNFEGRTKIETAVAKALEIKTDIAGPVLLQETINVFGQINANTERVSQLGARFAGIIKSVSASMGDTVRKGQTLATIESNESLNLYTIKAPISGVITSRNANPGERTNDQVLFTITDTSSVWVDLAIFPGDVSRVKMGATVSFKLANNTQTAQGKITFINVITQTNQSVTARMVIDNKDGKFLPGSYVKAKIKVGEHAVPLAVKRSGLQAFRDFTVVYAKVGEEYEVRMLELGRQDDEWIEVLGGLHAGTHYVSENSYVIKADIEKSGASHDH</sequence>
<dbReference type="GO" id="GO:0030288">
    <property type="term" value="C:outer membrane-bounded periplasmic space"/>
    <property type="evidence" value="ECO:0007669"/>
    <property type="project" value="TreeGrafter"/>
</dbReference>
<evidence type="ECO:0000256" key="1">
    <source>
        <dbReference type="ARBA" id="ARBA00022448"/>
    </source>
</evidence>
<dbReference type="Pfam" id="PF25975">
    <property type="entry name" value="CzcB_C"/>
    <property type="match status" value="1"/>
</dbReference>
<dbReference type="Gene3D" id="2.40.50.100">
    <property type="match status" value="1"/>
</dbReference>
<dbReference type="InterPro" id="IPR058792">
    <property type="entry name" value="Beta-barrel_RND_2"/>
</dbReference>
<evidence type="ECO:0000259" key="6">
    <source>
        <dbReference type="Pfam" id="PF25975"/>
    </source>
</evidence>
<dbReference type="Pfam" id="PF25971">
    <property type="entry name" value="CzcB_N"/>
    <property type="match status" value="1"/>
</dbReference>
<evidence type="ECO:0000259" key="3">
    <source>
        <dbReference type="Pfam" id="PF25954"/>
    </source>
</evidence>
<feature type="domain" description="CzcB-like barrel-sandwich hybrid" evidence="5">
    <location>
        <begin position="204"/>
        <end position="274"/>
    </location>
</feature>
<evidence type="ECO:0000313" key="8">
    <source>
        <dbReference type="Proteomes" id="UP000254266"/>
    </source>
</evidence>
<dbReference type="GO" id="GO:0046914">
    <property type="term" value="F:transition metal ion binding"/>
    <property type="evidence" value="ECO:0007669"/>
    <property type="project" value="TreeGrafter"/>
</dbReference>
<gene>
    <name evidence="7" type="ORF">DIZ80_07885</name>
</gene>
<protein>
    <submittedName>
        <fullName evidence="7">Secretion protein HlyD</fullName>
    </submittedName>
</protein>
<feature type="signal peptide" evidence="2">
    <location>
        <begin position="1"/>
        <end position="28"/>
    </location>
</feature>
<dbReference type="Pfam" id="PF25954">
    <property type="entry name" value="Beta-barrel_RND_2"/>
    <property type="match status" value="1"/>
</dbReference>
<dbReference type="AlphaFoldDB" id="A0A370DHW9"/>
<organism evidence="7 8">
    <name type="scientific">endosymbiont of Galathealinum brachiosum</name>
    <dbReference type="NCBI Taxonomy" id="2200906"/>
    <lineage>
        <taxon>Bacteria</taxon>
        <taxon>Pseudomonadati</taxon>
        <taxon>Pseudomonadota</taxon>
        <taxon>Gammaproteobacteria</taxon>
        <taxon>sulfur-oxidizing symbionts</taxon>
    </lineage>
</organism>
<dbReference type="GO" id="GO:0060003">
    <property type="term" value="P:copper ion export"/>
    <property type="evidence" value="ECO:0007669"/>
    <property type="project" value="TreeGrafter"/>
</dbReference>
<evidence type="ECO:0000256" key="2">
    <source>
        <dbReference type="SAM" id="SignalP"/>
    </source>
</evidence>
<comment type="caution">
    <text evidence="7">The sequence shown here is derived from an EMBL/GenBank/DDBJ whole genome shotgun (WGS) entry which is preliminary data.</text>
</comment>
<evidence type="ECO:0000259" key="4">
    <source>
        <dbReference type="Pfam" id="PF25971"/>
    </source>
</evidence>
<dbReference type="InterPro" id="IPR058646">
    <property type="entry name" value="CzcB_N"/>
</dbReference>
<dbReference type="SUPFAM" id="SSF111369">
    <property type="entry name" value="HlyD-like secretion proteins"/>
    <property type="match status" value="1"/>
</dbReference>
<dbReference type="InterPro" id="IPR058649">
    <property type="entry name" value="CzcB_C"/>
</dbReference>
<dbReference type="PANTHER" id="PTHR30097:SF4">
    <property type="entry name" value="SLR6042 PROTEIN"/>
    <property type="match status" value="1"/>
</dbReference>
<evidence type="ECO:0000259" key="5">
    <source>
        <dbReference type="Pfam" id="PF25973"/>
    </source>
</evidence>
<reference evidence="7 8" key="1">
    <citation type="journal article" date="2018" name="ISME J.">
        <title>Endosymbiont genomes yield clues of tubeworm success.</title>
        <authorList>
            <person name="Li Y."/>
            <person name="Liles M.R."/>
            <person name="Halanych K.M."/>
        </authorList>
    </citation>
    <scope>NUCLEOTIDE SEQUENCE [LARGE SCALE GENOMIC DNA]</scope>
    <source>
        <strain evidence="7">A1464</strain>
    </source>
</reference>
<dbReference type="Gene3D" id="2.40.420.20">
    <property type="match status" value="1"/>
</dbReference>
<keyword evidence="1" id="KW-0813">Transport</keyword>
<feature type="domain" description="CusB-like beta-barrel" evidence="3">
    <location>
        <begin position="277"/>
        <end position="350"/>
    </location>
</feature>
<dbReference type="PROSITE" id="PS51257">
    <property type="entry name" value="PROKAR_LIPOPROTEIN"/>
    <property type="match status" value="1"/>
</dbReference>
<dbReference type="Proteomes" id="UP000254266">
    <property type="component" value="Unassembled WGS sequence"/>
</dbReference>
<evidence type="ECO:0000313" key="7">
    <source>
        <dbReference type="EMBL" id="RDH84130.1"/>
    </source>
</evidence>
<proteinExistence type="predicted"/>
<dbReference type="InterPro" id="IPR051909">
    <property type="entry name" value="MFP_Cation_Efflux"/>
</dbReference>
<dbReference type="CDD" id="cd06850">
    <property type="entry name" value="biotinyl_domain"/>
    <property type="match status" value="1"/>
</dbReference>
<dbReference type="Pfam" id="PF25973">
    <property type="entry name" value="BSH_CzcB"/>
    <property type="match status" value="1"/>
</dbReference>
<keyword evidence="8" id="KW-1185">Reference proteome</keyword>
<keyword evidence="2" id="KW-0732">Signal</keyword>
<feature type="domain" description="CzcB N-terminal" evidence="4">
    <location>
        <begin position="60"/>
        <end position="153"/>
    </location>
</feature>
<dbReference type="Gene3D" id="2.40.30.170">
    <property type="match status" value="1"/>
</dbReference>